<feature type="domain" description="RNA polymerase sigma-70 region 4" evidence="1">
    <location>
        <begin position="24"/>
        <end position="76"/>
    </location>
</feature>
<dbReference type="InterPro" id="IPR050239">
    <property type="entry name" value="Sigma-70_RNA_pol_init_factors"/>
</dbReference>
<dbReference type="GO" id="GO:0006352">
    <property type="term" value="P:DNA-templated transcription initiation"/>
    <property type="evidence" value="ECO:0007669"/>
    <property type="project" value="InterPro"/>
</dbReference>
<dbReference type="PANTHER" id="PTHR30603:SF47">
    <property type="entry name" value="RNA POLYMERASE SIGMA FACTOR SIGD, CHLOROPLASTIC"/>
    <property type="match status" value="1"/>
</dbReference>
<accession>A0A1G2A9P1</accession>
<dbReference type="SUPFAM" id="SSF88659">
    <property type="entry name" value="Sigma3 and sigma4 domains of RNA polymerase sigma factors"/>
    <property type="match status" value="1"/>
</dbReference>
<organism evidence="2 3">
    <name type="scientific">Candidatus Jacksonbacteria bacterium RIFCSPLOWO2_02_FULL_44_20</name>
    <dbReference type="NCBI Taxonomy" id="1798460"/>
    <lineage>
        <taxon>Bacteria</taxon>
        <taxon>Candidatus Jacksoniibacteriota</taxon>
    </lineage>
</organism>
<dbReference type="InterPro" id="IPR038087">
    <property type="entry name" value="RNAP_delta_N_dom_sf"/>
</dbReference>
<dbReference type="InterPro" id="IPR007630">
    <property type="entry name" value="RNA_pol_sigma70_r4"/>
</dbReference>
<comment type="caution">
    <text evidence="2">The sequence shown here is derived from an EMBL/GenBank/DDBJ whole genome shotgun (WGS) entry which is preliminary data.</text>
</comment>
<dbReference type="PANTHER" id="PTHR30603">
    <property type="entry name" value="RNA POLYMERASE SIGMA FACTOR RPO"/>
    <property type="match status" value="1"/>
</dbReference>
<dbReference type="InterPro" id="IPR013324">
    <property type="entry name" value="RNA_pol_sigma_r3/r4-like"/>
</dbReference>
<dbReference type="InterPro" id="IPR036388">
    <property type="entry name" value="WH-like_DNA-bd_sf"/>
</dbReference>
<dbReference type="InterPro" id="IPR000943">
    <property type="entry name" value="RNA_pol_sigma70"/>
</dbReference>
<dbReference type="GO" id="GO:0003700">
    <property type="term" value="F:DNA-binding transcription factor activity"/>
    <property type="evidence" value="ECO:0007669"/>
    <property type="project" value="InterPro"/>
</dbReference>
<name>A0A1G2A9P1_9BACT</name>
<dbReference type="PRINTS" id="PR00046">
    <property type="entry name" value="SIGMA70FCT"/>
</dbReference>
<dbReference type="Gene3D" id="1.10.10.1250">
    <property type="entry name" value="RNA polymerase, subunit delta, N-terminal domain"/>
    <property type="match status" value="1"/>
</dbReference>
<dbReference type="Gene3D" id="1.10.10.10">
    <property type="entry name" value="Winged helix-like DNA-binding domain superfamily/Winged helix DNA-binding domain"/>
    <property type="match status" value="1"/>
</dbReference>
<evidence type="ECO:0000313" key="3">
    <source>
        <dbReference type="Proteomes" id="UP000178315"/>
    </source>
</evidence>
<proteinExistence type="predicted"/>
<dbReference type="Pfam" id="PF04545">
    <property type="entry name" value="Sigma70_r4"/>
    <property type="match status" value="1"/>
</dbReference>
<dbReference type="EMBL" id="MHJU01000010">
    <property type="protein sequence ID" value="OGY73574.1"/>
    <property type="molecule type" value="Genomic_DNA"/>
</dbReference>
<reference evidence="2 3" key="1">
    <citation type="journal article" date="2016" name="Nat. Commun.">
        <title>Thousands of microbial genomes shed light on interconnected biogeochemical processes in an aquifer system.</title>
        <authorList>
            <person name="Anantharaman K."/>
            <person name="Brown C.T."/>
            <person name="Hug L.A."/>
            <person name="Sharon I."/>
            <person name="Castelle C.J."/>
            <person name="Probst A.J."/>
            <person name="Thomas B.C."/>
            <person name="Singh A."/>
            <person name="Wilkins M.J."/>
            <person name="Karaoz U."/>
            <person name="Brodie E.L."/>
            <person name="Williams K.H."/>
            <person name="Hubbard S.S."/>
            <person name="Banfield J.F."/>
        </authorList>
    </citation>
    <scope>NUCLEOTIDE SEQUENCE [LARGE SCALE GENOMIC DNA]</scope>
</reference>
<evidence type="ECO:0000259" key="1">
    <source>
        <dbReference type="Pfam" id="PF04545"/>
    </source>
</evidence>
<dbReference type="AlphaFoldDB" id="A0A1G2A9P1"/>
<gene>
    <name evidence="2" type="ORF">A3H61_01220</name>
</gene>
<dbReference type="Proteomes" id="UP000178315">
    <property type="component" value="Unassembled WGS sequence"/>
</dbReference>
<sequence>MKKGSAAQTNRGSAVNHSDCTECLLSCLTAREQEVISRRYGLDGGVKETLDKIGKDHTITRERVRQIERASIAKIKRLQNYKQELRGLIADIDVIINRYGGIIAHHHLIEELIQKSHGTSMESELAKQRNRLVFLLKEFASEAFHFKEEGRLHASAWSADKKRFETLEATLKRVEELFKNQGKPSTHAHIAEKLRTDPESVYAQLHLSKNIAQNPFGMWGLRGWPDISPRRMGDRIYLVLKTEGAPLHYRDIAHRIGEYYGKKAHFPTVHNELIADPRFVLVGRGLYGLSESGYIKGTVKDVVERVLEKTRGPLMRDEIISRVQKERIVARSTILLSLNSNNRIRKIGKDSYVLNIK</sequence>
<evidence type="ECO:0000313" key="2">
    <source>
        <dbReference type="EMBL" id="OGY73574.1"/>
    </source>
</evidence>
<protein>
    <recommendedName>
        <fullName evidence="1">RNA polymerase sigma-70 region 4 domain-containing protein</fullName>
    </recommendedName>
</protein>